<organism evidence="5 6">
    <name type="scientific">Kutzneria buriramensis</name>
    <dbReference type="NCBI Taxonomy" id="1045776"/>
    <lineage>
        <taxon>Bacteria</taxon>
        <taxon>Bacillati</taxon>
        <taxon>Actinomycetota</taxon>
        <taxon>Actinomycetes</taxon>
        <taxon>Pseudonocardiales</taxon>
        <taxon>Pseudonocardiaceae</taxon>
        <taxon>Kutzneria</taxon>
    </lineage>
</organism>
<evidence type="ECO:0000256" key="3">
    <source>
        <dbReference type="SAM" id="MobiDB-lite"/>
    </source>
</evidence>
<proteinExistence type="predicted"/>
<dbReference type="Proteomes" id="UP000256269">
    <property type="component" value="Unassembled WGS sequence"/>
</dbReference>
<sequence>MITYRATLDVPHDLARYLGHLLRAERRRRGTRTHARALTCFWQAVLGLRWFRHNTDVTTPARDHGIARATAYRYLDEIITVLADHAPNLHDALRHAKNQGATHVILDGKIFPADRYGEPALSKKHTVIDRWYSGKAHRHGGNIQALTAPNGFPLWVSDVEPGSVNDMLSARKHVLGALYWAASQLGLPTLADAGYVTAGIGVFTPVKHLGDGHALAVDNRTYDTLLRGLRCLGERGFALLTGRWRALRHITASPRKIGDIVKAAGSTHIPAPVLLQTIQCEDPGPSRTSVAPQGPPTTASKRPAMSSVAPKRRSPPGQTGREQCGRKCRSRRRP</sequence>
<dbReference type="GO" id="GO:0046872">
    <property type="term" value="F:metal ion binding"/>
    <property type="evidence" value="ECO:0007669"/>
    <property type="project" value="UniProtKB-KW"/>
</dbReference>
<reference evidence="5 6" key="1">
    <citation type="submission" date="2018-08" db="EMBL/GenBank/DDBJ databases">
        <title>Genomic Encyclopedia of Archaeal and Bacterial Type Strains, Phase II (KMG-II): from individual species to whole genera.</title>
        <authorList>
            <person name="Goeker M."/>
        </authorList>
    </citation>
    <scope>NUCLEOTIDE SEQUENCE [LARGE SCALE GENOMIC DNA]</scope>
    <source>
        <strain evidence="5 6">DSM 45791</strain>
    </source>
</reference>
<protein>
    <submittedName>
        <fullName evidence="5">DDE superfamily endonuclease</fullName>
    </submittedName>
</protein>
<name>A0A3E0H1Q8_9PSEU</name>
<evidence type="ECO:0000313" key="6">
    <source>
        <dbReference type="Proteomes" id="UP000256269"/>
    </source>
</evidence>
<dbReference type="GO" id="GO:0004519">
    <property type="term" value="F:endonuclease activity"/>
    <property type="evidence" value="ECO:0007669"/>
    <property type="project" value="UniProtKB-KW"/>
</dbReference>
<accession>A0A3E0H1Q8</accession>
<feature type="domain" description="DDE Tnp4" evidence="4">
    <location>
        <begin position="129"/>
        <end position="264"/>
    </location>
</feature>
<dbReference type="AlphaFoldDB" id="A0A3E0H1Q8"/>
<evidence type="ECO:0000256" key="1">
    <source>
        <dbReference type="ARBA" id="ARBA00001968"/>
    </source>
</evidence>
<keyword evidence="5" id="KW-0378">Hydrolase</keyword>
<feature type="region of interest" description="Disordered" evidence="3">
    <location>
        <begin position="283"/>
        <end position="334"/>
    </location>
</feature>
<comment type="cofactor">
    <cofactor evidence="1">
        <name>a divalent metal cation</name>
        <dbReference type="ChEBI" id="CHEBI:60240"/>
    </cofactor>
</comment>
<dbReference type="EMBL" id="QUNO01000017">
    <property type="protein sequence ID" value="REH35766.1"/>
    <property type="molecule type" value="Genomic_DNA"/>
</dbReference>
<dbReference type="InterPro" id="IPR027806">
    <property type="entry name" value="HARBI1_dom"/>
</dbReference>
<evidence type="ECO:0000313" key="5">
    <source>
        <dbReference type="EMBL" id="REH35766.1"/>
    </source>
</evidence>
<dbReference type="Pfam" id="PF13359">
    <property type="entry name" value="DDE_Tnp_4"/>
    <property type="match status" value="1"/>
</dbReference>
<comment type="caution">
    <text evidence="5">The sequence shown here is derived from an EMBL/GenBank/DDBJ whole genome shotgun (WGS) entry which is preliminary data.</text>
</comment>
<keyword evidence="5" id="KW-0255">Endonuclease</keyword>
<keyword evidence="6" id="KW-1185">Reference proteome</keyword>
<evidence type="ECO:0000256" key="2">
    <source>
        <dbReference type="ARBA" id="ARBA00022723"/>
    </source>
</evidence>
<gene>
    <name evidence="5" type="ORF">BCF44_117154</name>
</gene>
<evidence type="ECO:0000259" key="4">
    <source>
        <dbReference type="Pfam" id="PF13359"/>
    </source>
</evidence>
<keyword evidence="2" id="KW-0479">Metal-binding</keyword>
<feature type="compositionally biased region" description="Polar residues" evidence="3">
    <location>
        <begin position="286"/>
        <end position="300"/>
    </location>
</feature>
<keyword evidence="5" id="KW-0540">Nuclease</keyword>